<protein>
    <submittedName>
        <fullName evidence="3">Helix-turn-helix domain-containing protein</fullName>
    </submittedName>
</protein>
<keyword evidence="4" id="KW-1185">Reference proteome</keyword>
<sequence>MLGAEDVLMGTSEKRTEGPMAEVHLTPDDLATRLRVPKKTIYKMNSDGTGPSYMRVGKHVRYREADVRAWEDAQYAQPGAA</sequence>
<evidence type="ECO:0000313" key="3">
    <source>
        <dbReference type="EMBL" id="MEV4285327.1"/>
    </source>
</evidence>
<accession>A0ABV3GYH5</accession>
<feature type="region of interest" description="Disordered" evidence="1">
    <location>
        <begin position="1"/>
        <end position="23"/>
    </location>
</feature>
<dbReference type="InterPro" id="IPR041657">
    <property type="entry name" value="HTH_17"/>
</dbReference>
<dbReference type="SUPFAM" id="SSF46955">
    <property type="entry name" value="Putative DNA-binding domain"/>
    <property type="match status" value="1"/>
</dbReference>
<feature type="domain" description="Helix-turn-helix" evidence="2">
    <location>
        <begin position="25"/>
        <end position="71"/>
    </location>
</feature>
<dbReference type="InterPro" id="IPR009061">
    <property type="entry name" value="DNA-bd_dom_put_sf"/>
</dbReference>
<dbReference type="Pfam" id="PF12728">
    <property type="entry name" value="HTH_17"/>
    <property type="match status" value="1"/>
</dbReference>
<dbReference type="EMBL" id="JBFARM010000002">
    <property type="protein sequence ID" value="MEV4285327.1"/>
    <property type="molecule type" value="Genomic_DNA"/>
</dbReference>
<gene>
    <name evidence="3" type="ORF">AB0K40_07450</name>
</gene>
<proteinExistence type="predicted"/>
<reference evidence="3 4" key="1">
    <citation type="submission" date="2024-06" db="EMBL/GenBank/DDBJ databases">
        <title>The Natural Products Discovery Center: Release of the First 8490 Sequenced Strains for Exploring Actinobacteria Biosynthetic Diversity.</title>
        <authorList>
            <person name="Kalkreuter E."/>
            <person name="Kautsar S.A."/>
            <person name="Yang D."/>
            <person name="Bader C.D."/>
            <person name="Teijaro C.N."/>
            <person name="Fluegel L."/>
            <person name="Davis C.M."/>
            <person name="Simpson J.R."/>
            <person name="Lauterbach L."/>
            <person name="Steele A.D."/>
            <person name="Gui C."/>
            <person name="Meng S."/>
            <person name="Li G."/>
            <person name="Viehrig K."/>
            <person name="Ye F."/>
            <person name="Su P."/>
            <person name="Kiefer A.F."/>
            <person name="Nichols A."/>
            <person name="Cepeda A.J."/>
            <person name="Yan W."/>
            <person name="Fan B."/>
            <person name="Jiang Y."/>
            <person name="Adhikari A."/>
            <person name="Zheng C.-J."/>
            <person name="Schuster L."/>
            <person name="Cowan T.M."/>
            <person name="Smanski M.J."/>
            <person name="Chevrette M.G."/>
            <person name="De Carvalho L.P.S."/>
            <person name="Shen B."/>
        </authorList>
    </citation>
    <scope>NUCLEOTIDE SEQUENCE [LARGE SCALE GENOMIC DNA]</scope>
    <source>
        <strain evidence="3 4">NPDC049574</strain>
    </source>
</reference>
<evidence type="ECO:0000313" key="4">
    <source>
        <dbReference type="Proteomes" id="UP001552427"/>
    </source>
</evidence>
<dbReference type="InterPro" id="IPR010093">
    <property type="entry name" value="SinI_DNA-bd"/>
</dbReference>
<dbReference type="RefSeq" id="WP_364445756.1">
    <property type="nucleotide sequence ID" value="NZ_JBFARM010000002.1"/>
</dbReference>
<evidence type="ECO:0000259" key="2">
    <source>
        <dbReference type="Pfam" id="PF12728"/>
    </source>
</evidence>
<dbReference type="Proteomes" id="UP001552427">
    <property type="component" value="Unassembled WGS sequence"/>
</dbReference>
<dbReference type="NCBIfam" id="TIGR01764">
    <property type="entry name" value="excise"/>
    <property type="match status" value="1"/>
</dbReference>
<organism evidence="3 4">
    <name type="scientific">Nonomuraea bangladeshensis</name>
    <dbReference type="NCBI Taxonomy" id="404385"/>
    <lineage>
        <taxon>Bacteria</taxon>
        <taxon>Bacillati</taxon>
        <taxon>Actinomycetota</taxon>
        <taxon>Actinomycetes</taxon>
        <taxon>Streptosporangiales</taxon>
        <taxon>Streptosporangiaceae</taxon>
        <taxon>Nonomuraea</taxon>
    </lineage>
</organism>
<evidence type="ECO:0000256" key="1">
    <source>
        <dbReference type="SAM" id="MobiDB-lite"/>
    </source>
</evidence>
<name>A0ABV3GYH5_9ACTN</name>
<comment type="caution">
    <text evidence="3">The sequence shown here is derived from an EMBL/GenBank/DDBJ whole genome shotgun (WGS) entry which is preliminary data.</text>
</comment>